<dbReference type="PANTHER" id="PTHR33048">
    <property type="entry name" value="PTH11-LIKE INTEGRAL MEMBRANE PROTEIN (AFU_ORTHOLOGUE AFUA_5G11245)"/>
    <property type="match status" value="1"/>
</dbReference>
<dbReference type="OrthoDB" id="2988756at2759"/>
<accession>A0A9P5HLW7</accession>
<keyword evidence="1" id="KW-1133">Transmembrane helix</keyword>
<gene>
    <name evidence="2" type="ORF">G7Z17_g1269</name>
</gene>
<dbReference type="AlphaFoldDB" id="A0A9P5HLW7"/>
<feature type="transmembrane region" description="Helical" evidence="1">
    <location>
        <begin position="14"/>
        <end position="33"/>
    </location>
</feature>
<proteinExistence type="predicted"/>
<evidence type="ECO:0000313" key="2">
    <source>
        <dbReference type="EMBL" id="KAF7556675.1"/>
    </source>
</evidence>
<keyword evidence="1" id="KW-0812">Transmembrane</keyword>
<feature type="transmembrane region" description="Helical" evidence="1">
    <location>
        <begin position="170"/>
        <end position="195"/>
    </location>
</feature>
<feature type="transmembrane region" description="Helical" evidence="1">
    <location>
        <begin position="86"/>
        <end position="106"/>
    </location>
</feature>
<name>A0A9P5HLW7_9HYPO</name>
<dbReference type="Proteomes" id="UP000722485">
    <property type="component" value="Unassembled WGS sequence"/>
</dbReference>
<sequence>MATDLALEPFTVEAFTFISLGILTIGLQAYAILRQVVFRNFEADDYLMLLVIMPYTIETALAKTSALRYLPIATNKDGVSWEKNGFSTVAGWAIYATVLLVIKSGLRPPPNRFVFIVTAHIAVMCSILFNCEPIPCFWQVYPDPGNLCEPASSKLYIFLNLSLNIATDTFLLIIPASMLWGGIVVTVAGLLRCLLITRNPKTGSQEGASWALLESFVAIVTSGQPMMWGWMRQKLRPLLGSLLSLDNKYKGGPEPGNIMLGDHSTPPNPVIGNESIIAGGSQGMFIHMGEASSDEIISSRNYGGGVTKGFEFSVLATKAQPCNSLSVVV</sequence>
<dbReference type="EMBL" id="JAANBB010000010">
    <property type="protein sequence ID" value="KAF7556675.1"/>
    <property type="molecule type" value="Genomic_DNA"/>
</dbReference>
<comment type="caution">
    <text evidence="2">The sequence shown here is derived from an EMBL/GenBank/DDBJ whole genome shotgun (WGS) entry which is preliminary data.</text>
</comment>
<organism evidence="2 3">
    <name type="scientific">Cylindrodendrum hubeiense</name>
    <dbReference type="NCBI Taxonomy" id="595255"/>
    <lineage>
        <taxon>Eukaryota</taxon>
        <taxon>Fungi</taxon>
        <taxon>Dikarya</taxon>
        <taxon>Ascomycota</taxon>
        <taxon>Pezizomycotina</taxon>
        <taxon>Sordariomycetes</taxon>
        <taxon>Hypocreomycetidae</taxon>
        <taxon>Hypocreales</taxon>
        <taxon>Nectriaceae</taxon>
        <taxon>Cylindrodendrum</taxon>
    </lineage>
</organism>
<feature type="transmembrane region" description="Helical" evidence="1">
    <location>
        <begin position="113"/>
        <end position="129"/>
    </location>
</feature>
<keyword evidence="1" id="KW-0472">Membrane</keyword>
<dbReference type="PANTHER" id="PTHR33048:SF2">
    <property type="entry name" value="SRPK"/>
    <property type="match status" value="1"/>
</dbReference>
<protein>
    <submittedName>
        <fullName evidence="2">Uncharacterized protein</fullName>
    </submittedName>
</protein>
<feature type="transmembrane region" description="Helical" evidence="1">
    <location>
        <begin position="45"/>
        <end position="66"/>
    </location>
</feature>
<evidence type="ECO:0000313" key="3">
    <source>
        <dbReference type="Proteomes" id="UP000722485"/>
    </source>
</evidence>
<reference evidence="2" key="1">
    <citation type="submission" date="2020-03" db="EMBL/GenBank/DDBJ databases">
        <title>Draft Genome Sequence of Cylindrodendrum hubeiense.</title>
        <authorList>
            <person name="Buettner E."/>
            <person name="Kellner H."/>
        </authorList>
    </citation>
    <scope>NUCLEOTIDE SEQUENCE</scope>
    <source>
        <strain evidence="2">IHI 201604</strain>
    </source>
</reference>
<keyword evidence="3" id="KW-1185">Reference proteome</keyword>
<evidence type="ECO:0000256" key="1">
    <source>
        <dbReference type="SAM" id="Phobius"/>
    </source>
</evidence>
<dbReference type="InterPro" id="IPR052337">
    <property type="entry name" value="SAT4-like"/>
</dbReference>